<feature type="non-terminal residue" evidence="1">
    <location>
        <position position="1"/>
    </location>
</feature>
<name>A0A0K2V7X6_LEPSM</name>
<reference evidence="1" key="1">
    <citation type="submission" date="2014-05" db="EMBL/GenBank/DDBJ databases">
        <authorList>
            <person name="Chronopoulou M."/>
        </authorList>
    </citation>
    <scope>NUCLEOTIDE SEQUENCE</scope>
    <source>
        <tissue evidence="1">Whole organism</tissue>
    </source>
</reference>
<organism evidence="1">
    <name type="scientific">Lepeophtheirus salmonis</name>
    <name type="common">Salmon louse</name>
    <name type="synonym">Caligus salmonis</name>
    <dbReference type="NCBI Taxonomy" id="72036"/>
    <lineage>
        <taxon>Eukaryota</taxon>
        <taxon>Metazoa</taxon>
        <taxon>Ecdysozoa</taxon>
        <taxon>Arthropoda</taxon>
        <taxon>Crustacea</taxon>
        <taxon>Multicrustacea</taxon>
        <taxon>Hexanauplia</taxon>
        <taxon>Copepoda</taxon>
        <taxon>Siphonostomatoida</taxon>
        <taxon>Caligidae</taxon>
        <taxon>Lepeophtheirus</taxon>
    </lineage>
</organism>
<protein>
    <submittedName>
        <fullName evidence="1">Uncharacterized protein</fullName>
    </submittedName>
</protein>
<sequence>LNTRIQYECKKIKKMLYGYSIKSPFHIIRINQYSYLLHSILISHRFHFQIYKVFQALMGCPVVCLLPTYNHLVAIQTHLN</sequence>
<dbReference type="EMBL" id="HACA01028680">
    <property type="protein sequence ID" value="CDW46041.1"/>
    <property type="molecule type" value="Transcribed_RNA"/>
</dbReference>
<proteinExistence type="predicted"/>
<evidence type="ECO:0000313" key="1">
    <source>
        <dbReference type="EMBL" id="CDW46041.1"/>
    </source>
</evidence>
<accession>A0A0K2V7X6</accession>
<dbReference type="AlphaFoldDB" id="A0A0K2V7X6"/>